<dbReference type="InterPro" id="IPR001584">
    <property type="entry name" value="Integrase_cat-core"/>
</dbReference>
<feature type="non-terminal residue" evidence="2">
    <location>
        <position position="202"/>
    </location>
</feature>
<dbReference type="Pfam" id="PF00665">
    <property type="entry name" value="rve"/>
    <property type="match status" value="1"/>
</dbReference>
<gene>
    <name evidence="2" type="ORF">METZ01_LOCUS166690</name>
</gene>
<dbReference type="GO" id="GO:0015074">
    <property type="term" value="P:DNA integration"/>
    <property type="evidence" value="ECO:0007669"/>
    <property type="project" value="InterPro"/>
</dbReference>
<dbReference type="AlphaFoldDB" id="A0A382BJ03"/>
<accession>A0A382BJ03</accession>
<dbReference type="InterPro" id="IPR025948">
    <property type="entry name" value="HTH-like_dom"/>
</dbReference>
<dbReference type="Pfam" id="PF13276">
    <property type="entry name" value="HTH_21"/>
    <property type="match status" value="1"/>
</dbReference>
<protein>
    <recommendedName>
        <fullName evidence="1">Integrase catalytic domain-containing protein</fullName>
    </recommendedName>
</protein>
<reference evidence="2" key="1">
    <citation type="submission" date="2018-05" db="EMBL/GenBank/DDBJ databases">
        <authorList>
            <person name="Lanie J.A."/>
            <person name="Ng W.-L."/>
            <person name="Kazmierczak K.M."/>
            <person name="Andrzejewski T.M."/>
            <person name="Davidsen T.M."/>
            <person name="Wayne K.J."/>
            <person name="Tettelin H."/>
            <person name="Glass J.I."/>
            <person name="Rusch D."/>
            <person name="Podicherti R."/>
            <person name="Tsui H.-C.T."/>
            <person name="Winkler M.E."/>
        </authorList>
    </citation>
    <scope>NUCLEOTIDE SEQUENCE</scope>
</reference>
<dbReference type="SUPFAM" id="SSF53098">
    <property type="entry name" value="Ribonuclease H-like"/>
    <property type="match status" value="1"/>
</dbReference>
<evidence type="ECO:0000313" key="2">
    <source>
        <dbReference type="EMBL" id="SVB13836.1"/>
    </source>
</evidence>
<dbReference type="InterPro" id="IPR012337">
    <property type="entry name" value="RNaseH-like_sf"/>
</dbReference>
<dbReference type="PROSITE" id="PS50994">
    <property type="entry name" value="INTEGRASE"/>
    <property type="match status" value="1"/>
</dbReference>
<dbReference type="GO" id="GO:0003676">
    <property type="term" value="F:nucleic acid binding"/>
    <property type="evidence" value="ECO:0007669"/>
    <property type="project" value="InterPro"/>
</dbReference>
<dbReference type="PANTHER" id="PTHR47515:SF2">
    <property type="entry name" value="INTEGRASE CORE DOMAIN PROTEIN"/>
    <property type="match status" value="1"/>
</dbReference>
<sequence length="202" mass="23816">MHTRESLGVSERRSCRVIGQHRSTQRKWPQEKVDEELLTRDIIKLAREYGRYGYRRIAVLLKNTGWQVNAKRVERIWRREGLKVPMKQPKRGRLWFNDGSCVRLRALRPNHVWSYDFVHDRTYDGKAFRTLNILDEYTRECLAIRVDRKLNSQNVLDVLTDLFIIRGSPEYIRSDNGPEFVAKSVRNWISAVGAKTAYIEPG</sequence>
<proteinExistence type="predicted"/>
<evidence type="ECO:0000259" key="1">
    <source>
        <dbReference type="PROSITE" id="PS50994"/>
    </source>
</evidence>
<name>A0A382BJ03_9ZZZZ</name>
<organism evidence="2">
    <name type="scientific">marine metagenome</name>
    <dbReference type="NCBI Taxonomy" id="408172"/>
    <lineage>
        <taxon>unclassified sequences</taxon>
        <taxon>metagenomes</taxon>
        <taxon>ecological metagenomes</taxon>
    </lineage>
</organism>
<dbReference type="EMBL" id="UINC01030060">
    <property type="protein sequence ID" value="SVB13836.1"/>
    <property type="molecule type" value="Genomic_DNA"/>
</dbReference>
<dbReference type="PANTHER" id="PTHR47515">
    <property type="entry name" value="LOW CALCIUM RESPONSE LOCUS PROTEIN T"/>
    <property type="match status" value="1"/>
</dbReference>
<dbReference type="InterPro" id="IPR036397">
    <property type="entry name" value="RNaseH_sf"/>
</dbReference>
<feature type="domain" description="Integrase catalytic" evidence="1">
    <location>
        <begin position="105"/>
        <end position="202"/>
    </location>
</feature>
<dbReference type="Gene3D" id="3.30.420.10">
    <property type="entry name" value="Ribonuclease H-like superfamily/Ribonuclease H"/>
    <property type="match status" value="1"/>
</dbReference>